<dbReference type="Pfam" id="PF03873">
    <property type="entry name" value="RseA_C"/>
    <property type="match status" value="1"/>
</dbReference>
<dbReference type="Proteomes" id="UP000838672">
    <property type="component" value="Unassembled WGS sequence"/>
</dbReference>
<dbReference type="PANTHER" id="PTHR38104">
    <property type="match status" value="1"/>
</dbReference>
<dbReference type="SUPFAM" id="SSF89069">
    <property type="entry name" value="N-terminal, cytoplasmic domain of anti-sigmaE factor RseA"/>
    <property type="match status" value="1"/>
</dbReference>
<keyword evidence="6 7" id="KW-0472">Membrane</keyword>
<sequence>MSKQIQISALMDGEDQTPEAIDTLCLDQPMQAQWQRHHLIRDVMQGEAMQFDIAASVAAALEDEPAHQGVAEENVVPLQQSQPTPVQAKRSLPSWFSNLAQMGVAACVSLAVVLGVQYSGQGDMPQAVQSAEPVLHTVPFFGSAEPVSLNLDAEQTSDAQHIQMEDQQRRRIHSLMQDHELQLRLHATPVMEQEIGATAQ</sequence>
<comment type="function">
    <text evidence="7">An anti-sigma factor for extracytoplasmic function (ECF) sigma factor sigma-E (RpoE). ECF sigma factors are held in an inactive form by an anti-sigma factor until released by regulated intramembrane proteolysis (RIP). RIP occurs when an extracytoplasmic signal triggers a concerted proteolytic cascade to transmit information and elicit cellular responses. The membrane-spanning regulatory substrate protein is first cut periplasmically (site-1 protease, S1P, DegS), then within the membrane itself (site-2 protease, S2P, RseP), while cytoplasmic proteases finish degrading the anti-sigma factor, liberating sigma-E.</text>
</comment>
<dbReference type="InterPro" id="IPR052383">
    <property type="entry name" value="Anti-sigma-E_RseA-like"/>
</dbReference>
<evidence type="ECO:0000256" key="7">
    <source>
        <dbReference type="PIRNR" id="PIRNR016938"/>
    </source>
</evidence>
<proteinExistence type="inferred from homology"/>
<feature type="domain" description="Anti sigma-E protein RseA C-terminal" evidence="9">
    <location>
        <begin position="132"/>
        <end position="185"/>
    </location>
</feature>
<evidence type="ECO:0000256" key="3">
    <source>
        <dbReference type="ARBA" id="ARBA00022475"/>
    </source>
</evidence>
<evidence type="ECO:0000259" key="9">
    <source>
        <dbReference type="Pfam" id="PF03873"/>
    </source>
</evidence>
<evidence type="ECO:0000256" key="5">
    <source>
        <dbReference type="ARBA" id="ARBA00022989"/>
    </source>
</evidence>
<dbReference type="PANTHER" id="PTHR38104:SF1">
    <property type="entry name" value="ANTI-SIGMA-E FACTOR RSEA"/>
    <property type="match status" value="1"/>
</dbReference>
<keyword evidence="11" id="KW-1185">Reference proteome</keyword>
<dbReference type="PIRSF" id="PIRSF016938">
    <property type="entry name" value="RseA"/>
    <property type="match status" value="1"/>
</dbReference>
<dbReference type="Gene3D" id="1.10.10.880">
    <property type="entry name" value="Anti sigma-E protein RseA, N-terminal domain"/>
    <property type="match status" value="1"/>
</dbReference>
<evidence type="ECO:0000256" key="4">
    <source>
        <dbReference type="ARBA" id="ARBA00022692"/>
    </source>
</evidence>
<dbReference type="InterPro" id="IPR036147">
    <property type="entry name" value="Anti-sigma_E_RseA_N_sf"/>
</dbReference>
<keyword evidence="7" id="KW-0997">Cell inner membrane</keyword>
<keyword evidence="5" id="KW-1133">Transmembrane helix</keyword>
<dbReference type="Pfam" id="PF03872">
    <property type="entry name" value="RseA_N"/>
    <property type="match status" value="1"/>
</dbReference>
<dbReference type="Gene3D" id="1.20.5.3960">
    <property type="match status" value="1"/>
</dbReference>
<comment type="similarity">
    <text evidence="2 7">Belongs to the RseA family.</text>
</comment>
<gene>
    <name evidence="10" type="primary">rseA</name>
    <name evidence="10" type="ORF">VST7929_02302</name>
</gene>
<evidence type="ECO:0000313" key="10">
    <source>
        <dbReference type="EMBL" id="CAH0534371.1"/>
    </source>
</evidence>
<dbReference type="CDD" id="cd16328">
    <property type="entry name" value="RseA_N"/>
    <property type="match status" value="1"/>
</dbReference>
<dbReference type="RefSeq" id="WP_237466919.1">
    <property type="nucleotide sequence ID" value="NZ_CAKLDI010000001.1"/>
</dbReference>
<name>A0ABM8ZVN6_9VIBR</name>
<evidence type="ECO:0000256" key="2">
    <source>
        <dbReference type="ARBA" id="ARBA00005837"/>
    </source>
</evidence>
<reference evidence="10" key="1">
    <citation type="submission" date="2021-11" db="EMBL/GenBank/DDBJ databases">
        <authorList>
            <person name="Rodrigo-Torres L."/>
            <person name="Arahal R. D."/>
            <person name="Lucena T."/>
        </authorList>
    </citation>
    <scope>NUCLEOTIDE SEQUENCE</scope>
    <source>
        <strain evidence="10">CECT 7929</strain>
    </source>
</reference>
<dbReference type="InterPro" id="IPR005572">
    <property type="entry name" value="Anti-sigma_E_RseA_N"/>
</dbReference>
<evidence type="ECO:0000256" key="1">
    <source>
        <dbReference type="ARBA" id="ARBA00004162"/>
    </source>
</evidence>
<keyword evidence="3 7" id="KW-1003">Cell membrane</keyword>
<accession>A0ABM8ZVN6</accession>
<dbReference type="EMBL" id="CAKLDI010000001">
    <property type="protein sequence ID" value="CAH0534371.1"/>
    <property type="molecule type" value="Genomic_DNA"/>
</dbReference>
<comment type="subunit">
    <text evidence="7">Interacts 1:1 with ECF RNA polymerase sigma-E (RpoE); this inhibits the interaction of sigma-E with the RNA polymerase catalytic core and leads to a decreased expression of sigma-E-regulated genes. Interacts with RseB.</text>
</comment>
<organism evidence="10 11">
    <name type="scientific">Vibrio stylophorae</name>
    <dbReference type="NCBI Taxonomy" id="659351"/>
    <lineage>
        <taxon>Bacteria</taxon>
        <taxon>Pseudomonadati</taxon>
        <taxon>Pseudomonadota</taxon>
        <taxon>Gammaproteobacteria</taxon>
        <taxon>Vibrionales</taxon>
        <taxon>Vibrionaceae</taxon>
        <taxon>Vibrio</taxon>
    </lineage>
</organism>
<evidence type="ECO:0000259" key="8">
    <source>
        <dbReference type="Pfam" id="PF03872"/>
    </source>
</evidence>
<comment type="caution">
    <text evidence="10">The sequence shown here is derived from an EMBL/GenBank/DDBJ whole genome shotgun (WGS) entry which is preliminary data.</text>
</comment>
<evidence type="ECO:0000313" key="11">
    <source>
        <dbReference type="Proteomes" id="UP000838672"/>
    </source>
</evidence>
<comment type="subcellular location">
    <subcellularLocation>
        <location evidence="7">Cell inner membrane</location>
    </subcellularLocation>
    <subcellularLocation>
        <location evidence="1">Cell membrane</location>
        <topology evidence="1">Single-pass membrane protein</topology>
    </subcellularLocation>
</comment>
<feature type="domain" description="Anti sigma-E protein RseA N-terminal" evidence="8">
    <location>
        <begin position="6"/>
        <end position="89"/>
    </location>
</feature>
<protein>
    <recommendedName>
        <fullName evidence="7">Anti-sigma-E factor RseA</fullName>
    </recommendedName>
    <alternativeName>
        <fullName evidence="7">Regulator of SigE</fullName>
    </alternativeName>
    <alternativeName>
        <fullName evidence="7">Sigma-E anti-sigma factor RseA</fullName>
    </alternativeName>
    <alternativeName>
        <fullName evidence="7">Sigma-E factor negative regulatory protein</fullName>
    </alternativeName>
</protein>
<keyword evidence="4" id="KW-0812">Transmembrane</keyword>
<dbReference type="InterPro" id="IPR026279">
    <property type="entry name" value="RseA"/>
</dbReference>
<evidence type="ECO:0000256" key="6">
    <source>
        <dbReference type="ARBA" id="ARBA00023136"/>
    </source>
</evidence>
<dbReference type="InterPro" id="IPR005573">
    <property type="entry name" value="Anti-sigma_E_RseA_C"/>
</dbReference>